<dbReference type="InterPro" id="IPR013636">
    <property type="entry name" value="ARMH3_C"/>
</dbReference>
<dbReference type="GO" id="GO:0005829">
    <property type="term" value="C:cytosol"/>
    <property type="evidence" value="ECO:0007669"/>
    <property type="project" value="TreeGrafter"/>
</dbReference>
<organism evidence="6 7">
    <name type="scientific">Acropora cervicornis</name>
    <name type="common">Staghorn coral</name>
    <dbReference type="NCBI Taxonomy" id="6130"/>
    <lineage>
        <taxon>Eukaryota</taxon>
        <taxon>Metazoa</taxon>
        <taxon>Cnidaria</taxon>
        <taxon>Anthozoa</taxon>
        <taxon>Hexacorallia</taxon>
        <taxon>Scleractinia</taxon>
        <taxon>Astrocoeniina</taxon>
        <taxon>Acroporidae</taxon>
        <taxon>Acropora</taxon>
    </lineage>
</organism>
<sequence length="722" mass="81117">MVHSMADTKSGPLSPKKPVKEKIVGIYDDFFKGEDPSRLSPNFWHEFFLMRVNAVYLEKCIDKLGEEELMDVKENINLLFSQCCIALRGDHQIKLVNSLQTLCALVRAVYRKRLGDHGFDVINILIGFDAAEAQMQGLLESLHTFLVGDYPVSLKNLSLKLALILVTKWQSTKIRRSSKSTIKLEEIAKVAYVAEVTKEQKVEQVGKVVWVEEKAKEVLVEEVAKLQKATDNVSQNTIVEYIMINSIFEAVIQVLADPVARQQHGYEAMLLLTILVNYRKYEASNPYIVKLSILDDELALNGFGCVISAALTDYNRKHAATLEQATGGLISSITSFVGSMFVAETEKPVCFSTNEAVLLALYEAVHLNRNFFTVLSHVTTAPGSSPPPSPTAAPPVVERTASAAVVEDMPADLSQPTNLLVTLLTYSSIALQNTKDDKGISNAKLCQIILTCIVEDQYANAFLHDANMTFSVPLHKAQMYHRGAVIEKNTPSRPLACALLGNKTFGILHRMLCYQKRCRVRLAYSWKNFWTALMNFLKFLLSSETHLAKTCNIFSLASQVVNIFNLFITYGDTFLPSPTSYDELYYEIIRVHQIFDNLYSMALRHSTNGGDWKEAASRLASSLVNVRAIVNHFTPKIDSWAALNHLTSLSSEQVLTVIRSNYDTLTLKLQENLDHYEKYSEKPKEASFFTQLVRSIVMDVRRTIHVSNLEQFSLLQEFASIH</sequence>
<reference evidence="6" key="2">
    <citation type="journal article" date="2023" name="Science">
        <title>Genomic signatures of disease resistance in endangered staghorn corals.</title>
        <authorList>
            <person name="Vollmer S.V."/>
            <person name="Selwyn J.D."/>
            <person name="Despard B.A."/>
            <person name="Roesel C.L."/>
        </authorList>
    </citation>
    <scope>NUCLEOTIDE SEQUENCE</scope>
    <source>
        <strain evidence="6">K2</strain>
    </source>
</reference>
<dbReference type="Proteomes" id="UP001249851">
    <property type="component" value="Unassembled WGS sequence"/>
</dbReference>
<keyword evidence="7" id="KW-1185">Reference proteome</keyword>
<keyword evidence="4" id="KW-0472">Membrane</keyword>
<dbReference type="PANTHER" id="PTHR13608:SF3">
    <property type="entry name" value="ARMADILLO-LIKE HELICAL DOMAIN-CONTAINING PROTEIN 3"/>
    <property type="match status" value="1"/>
</dbReference>
<comment type="caution">
    <text evidence="6">The sequence shown here is derived from an EMBL/GenBank/DDBJ whole genome shotgun (WGS) entry which is preliminary data.</text>
</comment>
<keyword evidence="2" id="KW-0812">Transmembrane</keyword>
<accession>A0AAD9R358</accession>
<gene>
    <name evidence="6" type="ORF">P5673_002509</name>
</gene>
<dbReference type="SMART" id="SM01158">
    <property type="entry name" value="DUF1741"/>
    <property type="match status" value="1"/>
</dbReference>
<reference evidence="6" key="1">
    <citation type="journal article" date="2023" name="G3 (Bethesda)">
        <title>Whole genome assembly and annotation of the endangered Caribbean coral Acropora cervicornis.</title>
        <authorList>
            <person name="Selwyn J.D."/>
            <person name="Vollmer S.V."/>
        </authorList>
    </citation>
    <scope>NUCLEOTIDE SEQUENCE</scope>
    <source>
        <strain evidence="6">K2</strain>
    </source>
</reference>
<feature type="domain" description="Armadillo-like helical" evidence="5">
    <location>
        <begin position="487"/>
        <end position="704"/>
    </location>
</feature>
<dbReference type="AlphaFoldDB" id="A0AAD9R358"/>
<evidence type="ECO:0000256" key="3">
    <source>
        <dbReference type="ARBA" id="ARBA00022989"/>
    </source>
</evidence>
<proteinExistence type="predicted"/>
<evidence type="ECO:0000313" key="6">
    <source>
        <dbReference type="EMBL" id="KAK2572287.1"/>
    </source>
</evidence>
<dbReference type="Pfam" id="PF08427">
    <property type="entry name" value="ARMH3_C"/>
    <property type="match status" value="1"/>
</dbReference>
<keyword evidence="3" id="KW-1133">Transmembrane helix</keyword>
<evidence type="ECO:0000259" key="5">
    <source>
        <dbReference type="SMART" id="SM01158"/>
    </source>
</evidence>
<evidence type="ECO:0000256" key="4">
    <source>
        <dbReference type="ARBA" id="ARBA00023136"/>
    </source>
</evidence>
<name>A0AAD9R358_ACRCE</name>
<evidence type="ECO:0000313" key="7">
    <source>
        <dbReference type="Proteomes" id="UP001249851"/>
    </source>
</evidence>
<dbReference type="InterPro" id="IPR039868">
    <property type="entry name" value="ARMD3-like"/>
</dbReference>
<evidence type="ECO:0000256" key="1">
    <source>
        <dbReference type="ARBA" id="ARBA00004370"/>
    </source>
</evidence>
<dbReference type="EMBL" id="JARQWQ010000004">
    <property type="protein sequence ID" value="KAK2572287.1"/>
    <property type="molecule type" value="Genomic_DNA"/>
</dbReference>
<dbReference type="PANTHER" id="PTHR13608">
    <property type="entry name" value="ARMADILLO-LIKE HELICAL DOMAIN-CONTAINING PROTEIN 3"/>
    <property type="match status" value="1"/>
</dbReference>
<evidence type="ECO:0000256" key="2">
    <source>
        <dbReference type="ARBA" id="ARBA00022692"/>
    </source>
</evidence>
<protein>
    <submittedName>
        <fullName evidence="6">Armadillo-like helical domain-containing protein 3</fullName>
    </submittedName>
</protein>
<dbReference type="GO" id="GO:0016020">
    <property type="term" value="C:membrane"/>
    <property type="evidence" value="ECO:0007669"/>
    <property type="project" value="UniProtKB-SubCell"/>
</dbReference>
<comment type="subcellular location">
    <subcellularLocation>
        <location evidence="1">Membrane</location>
    </subcellularLocation>
</comment>